<dbReference type="HAMAP" id="MF_00688">
    <property type="entry name" value="Leu_Phe_trans"/>
    <property type="match status" value="1"/>
</dbReference>
<comment type="caution">
    <text evidence="5">The sequence shown here is derived from an EMBL/GenBank/DDBJ whole genome shotgun (WGS) entry which is preliminary data.</text>
</comment>
<dbReference type="Pfam" id="PF03588">
    <property type="entry name" value="Leu_Phe_trans"/>
    <property type="match status" value="1"/>
</dbReference>
<keyword evidence="6" id="KW-1185">Reference proteome</keyword>
<accession>A0ABU1K1H2</accession>
<keyword evidence="2 4" id="KW-0808">Transferase</keyword>
<dbReference type="InterPro" id="IPR016181">
    <property type="entry name" value="Acyl_CoA_acyltransferase"/>
</dbReference>
<dbReference type="InterPro" id="IPR042203">
    <property type="entry name" value="Leu/Phe-tRNA_Trfase_C"/>
</dbReference>
<dbReference type="InterPro" id="IPR042221">
    <property type="entry name" value="Leu/Phe-tRNA_Trfase_N"/>
</dbReference>
<keyword evidence="1 4" id="KW-0963">Cytoplasm</keyword>
<protein>
    <recommendedName>
        <fullName evidence="4">Leucyl/phenylalanyl-tRNA--protein transferase</fullName>
        <ecNumber evidence="4">2.3.2.6</ecNumber>
    </recommendedName>
    <alternativeName>
        <fullName evidence="4">L/F-transferase</fullName>
    </alternativeName>
    <alternativeName>
        <fullName evidence="4">Leucyltransferase</fullName>
    </alternativeName>
    <alternativeName>
        <fullName evidence="4">Phenyalanyltransferase</fullName>
    </alternativeName>
</protein>
<sequence>MHFLQPFEDFPDPSLAEAEGLLAVGGNLSTERLLAAYQKGIFPWYEKDQPILWWSPDPRMVLFPEDLKVSKSMKKLFKKDFFQITYNQNFEEVIKNCAEIKREGQDDTWITLEMISAYIQLHKKGFATSVEVWQNKKLVGGLYGIYLKEKRLFCGESMFTKVSNASKYGFISLVNKLKKEDIKLIDCQVYTKHLASLGAKEISREAFLSYLT</sequence>
<evidence type="ECO:0000256" key="4">
    <source>
        <dbReference type="HAMAP-Rule" id="MF_00688"/>
    </source>
</evidence>
<organism evidence="5 6">
    <name type="scientific">Mesonia maritima</name>
    <dbReference type="NCBI Taxonomy" id="1793873"/>
    <lineage>
        <taxon>Bacteria</taxon>
        <taxon>Pseudomonadati</taxon>
        <taxon>Bacteroidota</taxon>
        <taxon>Flavobacteriia</taxon>
        <taxon>Flavobacteriales</taxon>
        <taxon>Flavobacteriaceae</taxon>
        <taxon>Mesonia</taxon>
    </lineage>
</organism>
<comment type="subcellular location">
    <subcellularLocation>
        <location evidence="4">Cytoplasm</location>
    </subcellularLocation>
</comment>
<evidence type="ECO:0000256" key="3">
    <source>
        <dbReference type="ARBA" id="ARBA00023315"/>
    </source>
</evidence>
<gene>
    <name evidence="4" type="primary">aat</name>
    <name evidence="5" type="ORF">GGR31_000090</name>
</gene>
<dbReference type="Gene3D" id="3.40.630.70">
    <property type="entry name" value="Leucyl/phenylalanyl-tRNA-protein transferase, C-terminal domain"/>
    <property type="match status" value="1"/>
</dbReference>
<dbReference type="SUPFAM" id="SSF55729">
    <property type="entry name" value="Acyl-CoA N-acyltransferases (Nat)"/>
    <property type="match status" value="1"/>
</dbReference>
<comment type="catalytic activity">
    <reaction evidence="4">
        <text>N-terminal L-lysyl-[protein] + L-leucyl-tRNA(Leu) = N-terminal L-leucyl-L-lysyl-[protein] + tRNA(Leu) + H(+)</text>
        <dbReference type="Rhea" id="RHEA:12340"/>
        <dbReference type="Rhea" id="RHEA-COMP:9613"/>
        <dbReference type="Rhea" id="RHEA-COMP:9622"/>
        <dbReference type="Rhea" id="RHEA-COMP:12670"/>
        <dbReference type="Rhea" id="RHEA-COMP:12671"/>
        <dbReference type="ChEBI" id="CHEBI:15378"/>
        <dbReference type="ChEBI" id="CHEBI:65249"/>
        <dbReference type="ChEBI" id="CHEBI:78442"/>
        <dbReference type="ChEBI" id="CHEBI:78494"/>
        <dbReference type="ChEBI" id="CHEBI:133043"/>
        <dbReference type="EC" id="2.3.2.6"/>
    </reaction>
</comment>
<comment type="similarity">
    <text evidence="4">Belongs to the L/F-transferase family.</text>
</comment>
<evidence type="ECO:0000256" key="2">
    <source>
        <dbReference type="ARBA" id="ARBA00022679"/>
    </source>
</evidence>
<dbReference type="RefSeq" id="WP_309726194.1">
    <property type="nucleotide sequence ID" value="NZ_JAVDQA010000001.1"/>
</dbReference>
<evidence type="ECO:0000313" key="5">
    <source>
        <dbReference type="EMBL" id="MDR6299474.1"/>
    </source>
</evidence>
<reference evidence="5 6" key="1">
    <citation type="submission" date="2023-07" db="EMBL/GenBank/DDBJ databases">
        <title>Genomic Encyclopedia of Type Strains, Phase IV (KMG-IV): sequencing the most valuable type-strain genomes for metagenomic binning, comparative biology and taxonomic classification.</title>
        <authorList>
            <person name="Goeker M."/>
        </authorList>
    </citation>
    <scope>NUCLEOTIDE SEQUENCE [LARGE SCALE GENOMIC DNA]</scope>
    <source>
        <strain evidence="5 6">DSM 102814</strain>
    </source>
</reference>
<dbReference type="Proteomes" id="UP001257659">
    <property type="component" value="Unassembled WGS sequence"/>
</dbReference>
<dbReference type="NCBIfam" id="TIGR00667">
    <property type="entry name" value="aat"/>
    <property type="match status" value="1"/>
</dbReference>
<dbReference type="Gene3D" id="3.30.70.3550">
    <property type="entry name" value="Leucyl/phenylalanyl-tRNA-protein transferase, N-terminal domain"/>
    <property type="match status" value="1"/>
</dbReference>
<dbReference type="InterPro" id="IPR004616">
    <property type="entry name" value="Leu/Phe-tRNA_Trfase"/>
</dbReference>
<proteinExistence type="inferred from homology"/>
<comment type="function">
    <text evidence="4">Functions in the N-end rule pathway of protein degradation where it conjugates Leu, Phe and, less efficiently, Met from aminoacyl-tRNAs to the N-termini of proteins containing an N-terminal arginine or lysine.</text>
</comment>
<evidence type="ECO:0000313" key="6">
    <source>
        <dbReference type="Proteomes" id="UP001257659"/>
    </source>
</evidence>
<name>A0ABU1K1H2_9FLAO</name>
<comment type="catalytic activity">
    <reaction evidence="4">
        <text>L-phenylalanyl-tRNA(Phe) + an N-terminal L-alpha-aminoacyl-[protein] = an N-terminal L-phenylalanyl-L-alpha-aminoacyl-[protein] + tRNA(Phe)</text>
        <dbReference type="Rhea" id="RHEA:43632"/>
        <dbReference type="Rhea" id="RHEA-COMP:9668"/>
        <dbReference type="Rhea" id="RHEA-COMP:9699"/>
        <dbReference type="Rhea" id="RHEA-COMP:10636"/>
        <dbReference type="Rhea" id="RHEA-COMP:10637"/>
        <dbReference type="ChEBI" id="CHEBI:78442"/>
        <dbReference type="ChEBI" id="CHEBI:78531"/>
        <dbReference type="ChEBI" id="CHEBI:78597"/>
        <dbReference type="ChEBI" id="CHEBI:83561"/>
        <dbReference type="EC" id="2.3.2.6"/>
    </reaction>
</comment>
<dbReference type="EC" id="2.3.2.6" evidence="4"/>
<dbReference type="GO" id="GO:0008914">
    <property type="term" value="F:leucyl-tRNA--protein transferase activity"/>
    <property type="evidence" value="ECO:0007669"/>
    <property type="project" value="UniProtKB-EC"/>
</dbReference>
<keyword evidence="3 4" id="KW-0012">Acyltransferase</keyword>
<dbReference type="EMBL" id="JAVDQA010000001">
    <property type="protein sequence ID" value="MDR6299474.1"/>
    <property type="molecule type" value="Genomic_DNA"/>
</dbReference>
<dbReference type="PANTHER" id="PTHR30098:SF2">
    <property type="entry name" value="LEUCYL_PHENYLALANYL-TRNA--PROTEIN TRANSFERASE"/>
    <property type="match status" value="1"/>
</dbReference>
<evidence type="ECO:0000256" key="1">
    <source>
        <dbReference type="ARBA" id="ARBA00022490"/>
    </source>
</evidence>
<comment type="catalytic activity">
    <reaction evidence="4">
        <text>N-terminal L-arginyl-[protein] + L-leucyl-tRNA(Leu) = N-terminal L-leucyl-L-arginyl-[protein] + tRNA(Leu) + H(+)</text>
        <dbReference type="Rhea" id="RHEA:50416"/>
        <dbReference type="Rhea" id="RHEA-COMP:9613"/>
        <dbReference type="Rhea" id="RHEA-COMP:9622"/>
        <dbReference type="Rhea" id="RHEA-COMP:12672"/>
        <dbReference type="Rhea" id="RHEA-COMP:12673"/>
        <dbReference type="ChEBI" id="CHEBI:15378"/>
        <dbReference type="ChEBI" id="CHEBI:64719"/>
        <dbReference type="ChEBI" id="CHEBI:78442"/>
        <dbReference type="ChEBI" id="CHEBI:78494"/>
        <dbReference type="ChEBI" id="CHEBI:133044"/>
        <dbReference type="EC" id="2.3.2.6"/>
    </reaction>
</comment>
<dbReference type="PANTHER" id="PTHR30098">
    <property type="entry name" value="LEUCYL/PHENYLALANYL-TRNA--PROTEIN TRANSFERASE"/>
    <property type="match status" value="1"/>
</dbReference>